<evidence type="ECO:0000256" key="1">
    <source>
        <dbReference type="SAM" id="MobiDB-lite"/>
    </source>
</evidence>
<evidence type="ECO:0000313" key="4">
    <source>
        <dbReference type="Proteomes" id="UP000284375"/>
    </source>
</evidence>
<keyword evidence="2" id="KW-0472">Membrane</keyword>
<dbReference type="EMBL" id="LJZO01000026">
    <property type="protein sequence ID" value="ROV94926.1"/>
    <property type="molecule type" value="Genomic_DNA"/>
</dbReference>
<reference evidence="3 4" key="1">
    <citation type="submission" date="2015-09" db="EMBL/GenBank/DDBJ databases">
        <title>Host preference determinants of Valsa canker pathogens revealed by comparative genomics.</title>
        <authorList>
            <person name="Yin Z."/>
            <person name="Huang L."/>
        </authorList>
    </citation>
    <scope>NUCLEOTIDE SEQUENCE [LARGE SCALE GENOMIC DNA]</scope>
    <source>
        <strain evidence="3 4">YSFL</strain>
    </source>
</reference>
<proteinExistence type="predicted"/>
<sequence>MTATKVASKAAKALSWAMFFTIGGSVYGAILALGLVGLIFYNRWNYRRMKEEREAEDEYFARLFEEEKARGRMHSWRDSIYERFGGKRASVQTMSNSTMGDGIHLGRPREPQSVDTALDMRGRPKELDEKILTLEEGEDITDGRNSLRKGTSPTTTHLPYSHPGKSGRRSSSLESIESWEA</sequence>
<keyword evidence="2" id="KW-0812">Transmembrane</keyword>
<keyword evidence="2" id="KW-1133">Transmembrane helix</keyword>
<gene>
    <name evidence="3" type="ORF">VSDG_07117</name>
</gene>
<feature type="transmembrane region" description="Helical" evidence="2">
    <location>
        <begin position="16"/>
        <end position="41"/>
    </location>
</feature>
<organism evidence="3 4">
    <name type="scientific">Cytospora chrysosperma</name>
    <name type="common">Cytospora canker fungus</name>
    <name type="synonym">Sphaeria chrysosperma</name>
    <dbReference type="NCBI Taxonomy" id="252740"/>
    <lineage>
        <taxon>Eukaryota</taxon>
        <taxon>Fungi</taxon>
        <taxon>Dikarya</taxon>
        <taxon>Ascomycota</taxon>
        <taxon>Pezizomycotina</taxon>
        <taxon>Sordariomycetes</taxon>
        <taxon>Sordariomycetidae</taxon>
        <taxon>Diaporthales</taxon>
        <taxon>Cytosporaceae</taxon>
        <taxon>Cytospora</taxon>
    </lineage>
</organism>
<dbReference type="Proteomes" id="UP000284375">
    <property type="component" value="Unassembled WGS sequence"/>
</dbReference>
<dbReference type="AlphaFoldDB" id="A0A423VV44"/>
<feature type="region of interest" description="Disordered" evidence="1">
    <location>
        <begin position="135"/>
        <end position="181"/>
    </location>
</feature>
<evidence type="ECO:0000256" key="2">
    <source>
        <dbReference type="SAM" id="Phobius"/>
    </source>
</evidence>
<name>A0A423VV44_CYTCH</name>
<feature type="compositionally biased region" description="Polar residues" evidence="1">
    <location>
        <begin position="148"/>
        <end position="158"/>
    </location>
</feature>
<protein>
    <submittedName>
        <fullName evidence="3">Uncharacterized protein</fullName>
    </submittedName>
</protein>
<evidence type="ECO:0000313" key="3">
    <source>
        <dbReference type="EMBL" id="ROV94926.1"/>
    </source>
</evidence>
<keyword evidence="4" id="KW-1185">Reference proteome</keyword>
<comment type="caution">
    <text evidence="3">The sequence shown here is derived from an EMBL/GenBank/DDBJ whole genome shotgun (WGS) entry which is preliminary data.</text>
</comment>
<accession>A0A423VV44</accession>